<comment type="caution">
    <text evidence="3">The sequence shown here is derived from an EMBL/GenBank/DDBJ whole genome shotgun (WGS) entry which is preliminary data.</text>
</comment>
<dbReference type="AlphaFoldDB" id="A0A367W0C6"/>
<comment type="similarity">
    <text evidence="1">Belongs to the UPF0065 (bug) family.</text>
</comment>
<gene>
    <name evidence="3" type="ORF">TH19_19205</name>
</gene>
<evidence type="ECO:0000256" key="2">
    <source>
        <dbReference type="SAM" id="SignalP"/>
    </source>
</evidence>
<organism evidence="3 4">
    <name type="scientific">Thalassospira profundimaris</name>
    <dbReference type="NCBI Taxonomy" id="502049"/>
    <lineage>
        <taxon>Bacteria</taxon>
        <taxon>Pseudomonadati</taxon>
        <taxon>Pseudomonadota</taxon>
        <taxon>Alphaproteobacteria</taxon>
        <taxon>Rhodospirillales</taxon>
        <taxon>Thalassospiraceae</taxon>
        <taxon>Thalassospira</taxon>
    </lineage>
</organism>
<protein>
    <recommendedName>
        <fullName evidence="5">Tricarboxylate transporter</fullName>
    </recommendedName>
</protein>
<dbReference type="InterPro" id="IPR005064">
    <property type="entry name" value="BUG"/>
</dbReference>
<proteinExistence type="inferred from homology"/>
<sequence length="355" mass="39158">MKKLMSAAFACALLLPTVASAADYTDKTIEFWVPFKEGGGTDTWARALQPFIAEKLPGKPDVIIVNETTGGAIGGSNEFHRRMKPGGEMIFGTTGSVQFPFLLGDKRVRYDYADWAPVLASPIGGMVYLRTDSGVKSVDDFATLKDMKLVFGSQAISTLDLVPLLAFEMLGLDVQAVFGMKSRALTRQAIQRNEVNIDYQTTPTYLKHVVPLVEEGEMVPFMSLGALQADGSIGRDPTFPDVPSFPEVYEKVHGKKPSGPAWDSWKAFFTAGYGTQKFIVLPKSSDQDVIDTYRAAMKEVAEDPRAQKILKDELGNYEIIVGDQVVQAMKDATEVPEEAQAWITNWLKEKYNFSN</sequence>
<dbReference type="Gene3D" id="3.40.190.10">
    <property type="entry name" value="Periplasmic binding protein-like II"/>
    <property type="match status" value="1"/>
</dbReference>
<feature type="chain" id="PRO_5016967041" description="Tricarboxylate transporter" evidence="2">
    <location>
        <begin position="22"/>
        <end position="355"/>
    </location>
</feature>
<evidence type="ECO:0000313" key="4">
    <source>
        <dbReference type="Proteomes" id="UP000253226"/>
    </source>
</evidence>
<evidence type="ECO:0000313" key="3">
    <source>
        <dbReference type="EMBL" id="RCK32414.1"/>
    </source>
</evidence>
<name>A0A367W0C6_9PROT</name>
<dbReference type="PANTHER" id="PTHR42928:SF5">
    <property type="entry name" value="BLR1237 PROTEIN"/>
    <property type="match status" value="1"/>
</dbReference>
<evidence type="ECO:0008006" key="5">
    <source>
        <dbReference type="Google" id="ProtNLM"/>
    </source>
</evidence>
<accession>A0A367W0C6</accession>
<dbReference type="RefSeq" id="WP_181846479.1">
    <property type="nucleotide sequence ID" value="NZ_JPWF01000015.1"/>
</dbReference>
<keyword evidence="2" id="KW-0732">Signal</keyword>
<feature type="signal peptide" evidence="2">
    <location>
        <begin position="1"/>
        <end position="21"/>
    </location>
</feature>
<dbReference type="Gene3D" id="3.40.190.150">
    <property type="entry name" value="Bordetella uptake gene, domain 1"/>
    <property type="match status" value="1"/>
</dbReference>
<dbReference type="Proteomes" id="UP000253226">
    <property type="component" value="Unassembled WGS sequence"/>
</dbReference>
<dbReference type="PANTHER" id="PTHR42928">
    <property type="entry name" value="TRICARBOXYLATE-BINDING PROTEIN"/>
    <property type="match status" value="1"/>
</dbReference>
<dbReference type="InterPro" id="IPR042100">
    <property type="entry name" value="Bug_dom1"/>
</dbReference>
<reference evidence="3 4" key="1">
    <citation type="submission" date="2014-07" db="EMBL/GenBank/DDBJ databases">
        <title>Draft genome sequence of Thalassospira profundimaris 35.</title>
        <authorList>
            <person name="Lai Q."/>
            <person name="Shao Z."/>
        </authorList>
    </citation>
    <scope>NUCLEOTIDE SEQUENCE [LARGE SCALE GENOMIC DNA]</scope>
    <source>
        <strain evidence="3 4">35</strain>
    </source>
</reference>
<evidence type="ECO:0000256" key="1">
    <source>
        <dbReference type="ARBA" id="ARBA00006987"/>
    </source>
</evidence>
<dbReference type="EMBL" id="JPWF01000015">
    <property type="protein sequence ID" value="RCK32414.1"/>
    <property type="molecule type" value="Genomic_DNA"/>
</dbReference>